<evidence type="ECO:0000259" key="17">
    <source>
        <dbReference type="PROSITE" id="PS51192"/>
    </source>
</evidence>
<comment type="caution">
    <text evidence="20">The sequence shown here is derived from an EMBL/GenBank/DDBJ whole genome shotgun (WGS) entry which is preliminary data.</text>
</comment>
<dbReference type="EMBL" id="JAQNDO010000001">
    <property type="protein sequence ID" value="MDC0748076.1"/>
    <property type="molecule type" value="Genomic_DNA"/>
</dbReference>
<feature type="compositionally biased region" description="Basic residues" evidence="15">
    <location>
        <begin position="1310"/>
        <end position="1324"/>
    </location>
</feature>
<dbReference type="CDD" id="cd17920">
    <property type="entry name" value="DEXHc_RecQ"/>
    <property type="match status" value="1"/>
</dbReference>
<evidence type="ECO:0000313" key="21">
    <source>
        <dbReference type="Proteomes" id="UP001221411"/>
    </source>
</evidence>
<dbReference type="SUPFAM" id="SSF56712">
    <property type="entry name" value="Prokaryotic type I DNA topoisomerase"/>
    <property type="match status" value="1"/>
</dbReference>
<keyword evidence="21" id="KW-1185">Reference proteome</keyword>
<evidence type="ECO:0000256" key="4">
    <source>
        <dbReference type="ARBA" id="ARBA00022801"/>
    </source>
</evidence>
<dbReference type="SUPFAM" id="SSF52540">
    <property type="entry name" value="P-loop containing nucleoside triphosphate hydrolases"/>
    <property type="match status" value="1"/>
</dbReference>
<evidence type="ECO:0000256" key="12">
    <source>
        <dbReference type="ARBA" id="ARBA00034808"/>
    </source>
</evidence>
<dbReference type="PROSITE" id="PS00396">
    <property type="entry name" value="TOPO_IA_1"/>
    <property type="match status" value="1"/>
</dbReference>
<organism evidence="20 21">
    <name type="scientific">Polyangium mundeleinium</name>
    <dbReference type="NCBI Taxonomy" id="2995306"/>
    <lineage>
        <taxon>Bacteria</taxon>
        <taxon>Pseudomonadati</taxon>
        <taxon>Myxococcota</taxon>
        <taxon>Polyangia</taxon>
        <taxon>Polyangiales</taxon>
        <taxon>Polyangiaceae</taxon>
        <taxon>Polyangium</taxon>
    </lineage>
</organism>
<dbReference type="SMART" id="SM00487">
    <property type="entry name" value="DEXDc"/>
    <property type="match status" value="1"/>
</dbReference>
<dbReference type="InterPro" id="IPR027417">
    <property type="entry name" value="P-loop_NTPase"/>
</dbReference>
<dbReference type="InterPro" id="IPR011545">
    <property type="entry name" value="DEAD/DEAH_box_helicase_dom"/>
</dbReference>
<evidence type="ECO:0000256" key="9">
    <source>
        <dbReference type="ARBA" id="ARBA00023125"/>
    </source>
</evidence>
<dbReference type="InterPro" id="IPR006171">
    <property type="entry name" value="TOPRIM_dom"/>
</dbReference>
<dbReference type="InterPro" id="IPR032284">
    <property type="entry name" value="RecQ_Zn-bd"/>
</dbReference>
<dbReference type="InterPro" id="IPR034144">
    <property type="entry name" value="TOPRIM_TopoIII"/>
</dbReference>
<dbReference type="Gene3D" id="1.10.460.10">
    <property type="entry name" value="Topoisomerase I, domain 2"/>
    <property type="match status" value="1"/>
</dbReference>
<dbReference type="InterPro" id="IPR001650">
    <property type="entry name" value="Helicase_C-like"/>
</dbReference>
<feature type="domain" description="Helicase C-terminal" evidence="18">
    <location>
        <begin position="957"/>
        <end position="1109"/>
    </location>
</feature>
<dbReference type="InterPro" id="IPR023405">
    <property type="entry name" value="Topo_IA_core_domain"/>
</dbReference>
<keyword evidence="4" id="KW-0378">Hydrolase</keyword>
<dbReference type="NCBIfam" id="TIGR01056">
    <property type="entry name" value="topB"/>
    <property type="match status" value="1"/>
</dbReference>
<dbReference type="Gene3D" id="1.10.290.10">
    <property type="entry name" value="Topoisomerase I, domain 4"/>
    <property type="match status" value="1"/>
</dbReference>
<keyword evidence="8" id="KW-0799">Topoisomerase</keyword>
<feature type="domain" description="Topo IA-type catalytic" evidence="19">
    <location>
        <begin position="152"/>
        <end position="621"/>
    </location>
</feature>
<dbReference type="Gene3D" id="3.40.50.140">
    <property type="match status" value="1"/>
</dbReference>
<evidence type="ECO:0000256" key="13">
    <source>
        <dbReference type="ARBA" id="ARBA00044535"/>
    </source>
</evidence>
<evidence type="ECO:0000256" key="5">
    <source>
        <dbReference type="ARBA" id="ARBA00022806"/>
    </source>
</evidence>
<dbReference type="PROSITE" id="PS51192">
    <property type="entry name" value="HELICASE_ATP_BIND_1"/>
    <property type="match status" value="1"/>
</dbReference>
<keyword evidence="2" id="KW-0479">Metal-binding</keyword>
<evidence type="ECO:0000259" key="18">
    <source>
        <dbReference type="PROSITE" id="PS51194"/>
    </source>
</evidence>
<keyword evidence="9" id="KW-0238">DNA-binding</keyword>
<dbReference type="InterPro" id="IPR023406">
    <property type="entry name" value="Topo_IA_AS"/>
</dbReference>
<dbReference type="InterPro" id="IPR013824">
    <property type="entry name" value="Topo_IA_cen_sub1"/>
</dbReference>
<evidence type="ECO:0000256" key="1">
    <source>
        <dbReference type="ARBA" id="ARBA00005446"/>
    </source>
</evidence>
<dbReference type="RefSeq" id="WP_271926857.1">
    <property type="nucleotide sequence ID" value="NZ_JAQNDO010000001.1"/>
</dbReference>
<evidence type="ECO:0000256" key="15">
    <source>
        <dbReference type="SAM" id="MobiDB-lite"/>
    </source>
</evidence>
<gene>
    <name evidence="20" type="ORF">POL67_42505</name>
</gene>
<evidence type="ECO:0000256" key="11">
    <source>
        <dbReference type="ARBA" id="ARBA00034617"/>
    </source>
</evidence>
<keyword evidence="6" id="KW-0067">ATP-binding</keyword>
<dbReference type="InterPro" id="IPR005738">
    <property type="entry name" value="TopoIII"/>
</dbReference>
<evidence type="ECO:0000256" key="3">
    <source>
        <dbReference type="ARBA" id="ARBA00022741"/>
    </source>
</evidence>
<comment type="similarity">
    <text evidence="1">Belongs to the helicase family. RecQ subfamily.</text>
</comment>
<sequence>MTIAVVAEKPSVARDIAHVLGANKASEGALEGAGYVVTWAIGHLVALAQPHQMDPAWKRWDLRTLPMLPPTWPLTVLEETRKQFDVVKKILLRADVEWVVCATDAGREGELIFRYIYDAAGSQKPVRRLWISSLTADAIRTGFRKLRDARDYDALADAARGRSRADWLVGMNLSRAYSLSLGHDLSVGRVQTPTLSMVVEREQAIRAFVPEDYLEVRATFAPEGAPDGPDGRYEGILLDVPEKPGGPEKPRRLPPDGEEAGRITRRVSAGRALITKVSAETRRIPPPLLYDLTELQRHANRLFGWSAQRTLDLAQTLYERHKLISYPRTDSRHLSTDVAQTLPSVVKAIEGNYQGLLAPGTGQRPLGRRFVDDTKVTDHHAIVPTTTAARGSLSSEEQKLYDLVCRRLLAAWHDDLIERTTTVITEVTSPEAVDRFRSAGTVVEQVGWKVLDLGGAGTKEGPKKRKKGEAEGAEEEAEAQKLPRGLSEGKTARVLGAKAEKKTTKPPNRFTEATLLTAMETAGKTVEEKELSDAMKDTGLGTPATRAAIIETLIKREYVVRMGKSLAATDKGILLVGSVHPHVKSAAMTGEWEARLARLSRGEGDLKAFMRGIEAYVKYVVGAVQDGDDRPAGAVALEGRGGSPELGPAKQALKQQDPPPRPSKATAPAGLEPRAARAKSTRKEKEGVGKKGKVDPGVVPSKVGAAFASAGVGKGMGQARGLNGQAELPLAERREARAGATLGEILRERFGFPGFRPYQEAVCRAVTEGQDVLLVMPTGAGKSLCYQLPGIARRGTTLVVSPLIALMEDQVGKLRAQGFAAERIHSGRDRLSSRAACAEYLAGRLDFLFVAPERLRVPGFPEMLARRKPTLVAVDEAHCISHWGHDFRPEYRMLGQRLPSLRPAPVVALTATATPMVQDDIARELGLSDAARFIHGFRRTNIGIEVVELSPSARADAVKKLLAPKERRPAIVYAPTRKHAEETARELSELGAAAYHAGMETGTRDRIQSAFLGGELEVVVATIAFGMGVDKSNVRTVVHLALPGSVEAYYQEIGRAGRDGLPSRAILMHSFTDRRTHEFFFERDYPEPALLSALFAALGTRPQTKEALAPRVESDPEKFEKVLEKLWISGGAIVDADGGIRRGSEDFLGEYVAQRKHKQEDLAKIARYAEGHGCRMLHLVRHFGDQEDDGSPCGVCDVCAPDGCVGRKFREPSRAETAAIQKILDALADEDGQPMGRLHRETFGESLDRRSFEHLVNGLVRAGICEVRSDSFQKGGEWIEFQRVSLTEEGQTHGGEAPTRFVTLDEAPKKKARGTGKSKGKRGASSKAFWAWKARQKKGG</sequence>
<evidence type="ECO:0000259" key="16">
    <source>
        <dbReference type="PROSITE" id="PS50880"/>
    </source>
</evidence>
<dbReference type="InterPro" id="IPR003601">
    <property type="entry name" value="Topo_IA_2"/>
</dbReference>
<feature type="domain" description="Toprim" evidence="16">
    <location>
        <begin position="2"/>
        <end position="135"/>
    </location>
</feature>
<dbReference type="Pfam" id="PF01751">
    <property type="entry name" value="Toprim"/>
    <property type="match status" value="1"/>
</dbReference>
<evidence type="ECO:0000256" key="10">
    <source>
        <dbReference type="ARBA" id="ARBA00023235"/>
    </source>
</evidence>
<feature type="region of interest" description="Disordered" evidence="15">
    <location>
        <begin position="240"/>
        <end position="259"/>
    </location>
</feature>
<keyword evidence="5" id="KW-0347">Helicase</keyword>
<dbReference type="InterPro" id="IPR004589">
    <property type="entry name" value="DNA_helicase_ATP-dep_RecQ"/>
</dbReference>
<feature type="region of interest" description="Disordered" evidence="15">
    <location>
        <begin position="1303"/>
        <end position="1340"/>
    </location>
</feature>
<evidence type="ECO:0000259" key="19">
    <source>
        <dbReference type="PROSITE" id="PS52039"/>
    </source>
</evidence>
<dbReference type="Pfam" id="PF01131">
    <property type="entry name" value="Topoisom_bac"/>
    <property type="match status" value="1"/>
</dbReference>
<dbReference type="CDD" id="cd00186">
    <property type="entry name" value="TOP1Ac"/>
    <property type="match status" value="1"/>
</dbReference>
<feature type="region of interest" description="Disordered" evidence="15">
    <location>
        <begin position="453"/>
        <end position="508"/>
    </location>
</feature>
<evidence type="ECO:0000256" key="6">
    <source>
        <dbReference type="ARBA" id="ARBA00022840"/>
    </source>
</evidence>
<evidence type="ECO:0000313" key="20">
    <source>
        <dbReference type="EMBL" id="MDC0748076.1"/>
    </source>
</evidence>
<keyword evidence="3" id="KW-0547">Nucleotide-binding</keyword>
<dbReference type="Pfam" id="PF00271">
    <property type="entry name" value="Helicase_C"/>
    <property type="match status" value="1"/>
</dbReference>
<keyword evidence="7" id="KW-0460">Magnesium</keyword>
<dbReference type="PANTHER" id="PTHR13710">
    <property type="entry name" value="DNA HELICASE RECQ FAMILY MEMBER"/>
    <property type="match status" value="1"/>
</dbReference>
<dbReference type="Pfam" id="PF16124">
    <property type="entry name" value="RecQ_Zn_bind"/>
    <property type="match status" value="1"/>
</dbReference>
<dbReference type="InterPro" id="IPR003602">
    <property type="entry name" value="Topo_IA_DNA-bd_dom"/>
</dbReference>
<dbReference type="Pfam" id="PF00270">
    <property type="entry name" value="DEAD"/>
    <property type="match status" value="1"/>
</dbReference>
<accession>A0ABT5F4Q9</accession>
<keyword evidence="10" id="KW-0413">Isomerase</keyword>
<feature type="region of interest" description="Disordered" evidence="15">
    <location>
        <begin position="631"/>
        <end position="695"/>
    </location>
</feature>
<dbReference type="EC" id="5.6.2.4" evidence="12"/>
<dbReference type="SMART" id="SM00490">
    <property type="entry name" value="HELICc"/>
    <property type="match status" value="1"/>
</dbReference>
<dbReference type="PRINTS" id="PR00417">
    <property type="entry name" value="PRTPISMRASEI"/>
</dbReference>
<feature type="domain" description="Helicase ATP-binding" evidence="17">
    <location>
        <begin position="763"/>
        <end position="931"/>
    </location>
</feature>
<dbReference type="Gene3D" id="2.70.20.10">
    <property type="entry name" value="Topoisomerase I, domain 3"/>
    <property type="match status" value="1"/>
</dbReference>
<feature type="compositionally biased region" description="Basic and acidic residues" evidence="15">
    <location>
        <begin position="681"/>
        <end position="694"/>
    </location>
</feature>
<dbReference type="InterPro" id="IPR013497">
    <property type="entry name" value="Topo_IA_cen"/>
</dbReference>
<dbReference type="NCBIfam" id="TIGR00614">
    <property type="entry name" value="recQ_fam"/>
    <property type="match status" value="1"/>
</dbReference>
<dbReference type="PROSITE" id="PS50880">
    <property type="entry name" value="TOPRIM"/>
    <property type="match status" value="1"/>
</dbReference>
<dbReference type="NCBIfam" id="NF005829">
    <property type="entry name" value="PRK07726.1"/>
    <property type="match status" value="1"/>
</dbReference>
<dbReference type="Proteomes" id="UP001221411">
    <property type="component" value="Unassembled WGS sequence"/>
</dbReference>
<dbReference type="SMART" id="SM00437">
    <property type="entry name" value="TOP1Ac"/>
    <property type="match status" value="1"/>
</dbReference>
<dbReference type="SMART" id="SM00436">
    <property type="entry name" value="TOP1Bc"/>
    <property type="match status" value="1"/>
</dbReference>
<dbReference type="CDD" id="cd03362">
    <property type="entry name" value="TOPRIM_TopoIA_TopoIII"/>
    <property type="match status" value="1"/>
</dbReference>
<protein>
    <recommendedName>
        <fullName evidence="13">ATP-dependent DNA helicase RecQ</fullName>
        <ecNumber evidence="12">5.6.2.4</ecNumber>
    </recommendedName>
    <alternativeName>
        <fullName evidence="14">DNA 3'-5' helicase RecQ</fullName>
    </alternativeName>
</protein>
<dbReference type="Gene3D" id="3.40.50.300">
    <property type="entry name" value="P-loop containing nucleotide triphosphate hydrolases"/>
    <property type="match status" value="2"/>
</dbReference>
<proteinExistence type="inferred from homology"/>
<name>A0ABT5F4Q9_9BACT</name>
<evidence type="ECO:0000256" key="7">
    <source>
        <dbReference type="ARBA" id="ARBA00022842"/>
    </source>
</evidence>
<dbReference type="InterPro" id="IPR013825">
    <property type="entry name" value="Topo_IA_cen_sub2"/>
</dbReference>
<dbReference type="PROSITE" id="PS52039">
    <property type="entry name" value="TOPO_IA_2"/>
    <property type="match status" value="1"/>
</dbReference>
<reference evidence="20 21" key="1">
    <citation type="submission" date="2022-11" db="EMBL/GenBank/DDBJ databases">
        <title>Minimal conservation of predation-associated metabolite biosynthetic gene clusters underscores biosynthetic potential of Myxococcota including descriptions for ten novel species: Archangium lansinium sp. nov., Myxococcus landrumus sp. nov., Nannocystis bai.</title>
        <authorList>
            <person name="Ahearne A."/>
            <person name="Stevens C."/>
            <person name="Dowd S."/>
        </authorList>
    </citation>
    <scope>NUCLEOTIDE SEQUENCE [LARGE SCALE GENOMIC DNA]</scope>
    <source>
        <strain evidence="20 21">RJM3</strain>
    </source>
</reference>
<dbReference type="InterPro" id="IPR013826">
    <property type="entry name" value="Topo_IA_cen_sub3"/>
</dbReference>
<dbReference type="InterPro" id="IPR014001">
    <property type="entry name" value="Helicase_ATP-bd"/>
</dbReference>
<evidence type="ECO:0000256" key="8">
    <source>
        <dbReference type="ARBA" id="ARBA00023029"/>
    </source>
</evidence>
<evidence type="ECO:0000256" key="2">
    <source>
        <dbReference type="ARBA" id="ARBA00022723"/>
    </source>
</evidence>
<dbReference type="PANTHER" id="PTHR13710:SF105">
    <property type="entry name" value="ATP-DEPENDENT DNA HELICASE Q1"/>
    <property type="match status" value="1"/>
</dbReference>
<dbReference type="SMART" id="SM00493">
    <property type="entry name" value="TOPRIM"/>
    <property type="match status" value="1"/>
</dbReference>
<comment type="catalytic activity">
    <reaction evidence="11">
        <text>Couples ATP hydrolysis with the unwinding of duplex DNA by translocating in the 3'-5' direction.</text>
        <dbReference type="EC" id="5.6.2.4"/>
    </reaction>
</comment>
<dbReference type="PROSITE" id="PS51194">
    <property type="entry name" value="HELICASE_CTER"/>
    <property type="match status" value="1"/>
</dbReference>
<evidence type="ECO:0000256" key="14">
    <source>
        <dbReference type="ARBA" id="ARBA00044550"/>
    </source>
</evidence>